<dbReference type="GO" id="GO:0005524">
    <property type="term" value="F:ATP binding"/>
    <property type="evidence" value="ECO:0007669"/>
    <property type="project" value="UniProtKB-KW"/>
</dbReference>
<accession>A0A1G6GU12</accession>
<dbReference type="PANTHER" id="PTHR13504">
    <property type="entry name" value="FIDO DOMAIN-CONTAINING PROTEIN DDB_G0283145"/>
    <property type="match status" value="1"/>
</dbReference>
<dbReference type="PROSITE" id="PS51459">
    <property type="entry name" value="FIDO"/>
    <property type="match status" value="1"/>
</dbReference>
<dbReference type="InterPro" id="IPR003812">
    <property type="entry name" value="Fido"/>
</dbReference>
<feature type="binding site" evidence="2">
    <location>
        <begin position="237"/>
        <end position="244"/>
    </location>
    <ligand>
        <name>ATP</name>
        <dbReference type="ChEBI" id="CHEBI:30616"/>
    </ligand>
</feature>
<gene>
    <name evidence="4" type="ORF">SAMN05216410_0471</name>
</gene>
<evidence type="ECO:0000256" key="1">
    <source>
        <dbReference type="PIRSR" id="PIRSR640198-1"/>
    </source>
</evidence>
<dbReference type="Gene3D" id="1.10.3290.10">
    <property type="entry name" value="Fido-like domain"/>
    <property type="match status" value="1"/>
</dbReference>
<evidence type="ECO:0000259" key="3">
    <source>
        <dbReference type="PROSITE" id="PS51459"/>
    </source>
</evidence>
<sequence length="404" mass="42687">MTSESPDRPPVPHTSSWPAFAVEDLPWEPPDAGFGPRRGSSAFRGPYRASVPVPIAGLSPVLPPETTAVVEEASAEIARFDGEAASDRVSFAALILRTESASSSQIENLTSSAKAIALSELGRTGRANADEIVSNVTAMTSALDAAAHLDTQAILAMHRALLGSHDPSHAGELRTEQVWIGGSQRGPHGADYVAPHHRHLPSAMADLTAFIARDDLSVLAQAAVAHAQFENLHPFTDGNGRTGRALLHAMLRAGGLTTRTLVPVSAGLLGDTQRYFAALESYRGGDVVPIVLAIAEAAFPAIANSRQLVQDITTARTEWNEVITARRGAAAWRLADLVMTRPVIDSHLATSVLGVSTANAQAAIDRLVDDGVLTQIGTGMRHRVWEASAVLDAVEAFSARAARR</sequence>
<organism evidence="4 5">
    <name type="scientific">Sanguibacter gelidistatuariae</name>
    <dbReference type="NCBI Taxonomy" id="1814289"/>
    <lineage>
        <taxon>Bacteria</taxon>
        <taxon>Bacillati</taxon>
        <taxon>Actinomycetota</taxon>
        <taxon>Actinomycetes</taxon>
        <taxon>Micrococcales</taxon>
        <taxon>Sanguibacteraceae</taxon>
        <taxon>Sanguibacter</taxon>
    </lineage>
</organism>
<dbReference type="SUPFAM" id="SSF140931">
    <property type="entry name" value="Fic-like"/>
    <property type="match status" value="1"/>
</dbReference>
<dbReference type="OrthoDB" id="9813719at2"/>
<evidence type="ECO:0000313" key="5">
    <source>
        <dbReference type="Proteomes" id="UP000199039"/>
    </source>
</evidence>
<keyword evidence="2" id="KW-0547">Nucleotide-binding</keyword>
<feature type="active site" evidence="1">
    <location>
        <position position="233"/>
    </location>
</feature>
<dbReference type="RefSeq" id="WP_093180499.1">
    <property type="nucleotide sequence ID" value="NZ_FMYH01000001.1"/>
</dbReference>
<reference evidence="4 5" key="1">
    <citation type="submission" date="2016-09" db="EMBL/GenBank/DDBJ databases">
        <authorList>
            <person name="Capua I."/>
            <person name="De Benedictis P."/>
            <person name="Joannis T."/>
            <person name="Lombin L.H."/>
            <person name="Cattoli G."/>
        </authorList>
    </citation>
    <scope>NUCLEOTIDE SEQUENCE [LARGE SCALE GENOMIC DNA]</scope>
    <source>
        <strain evidence="4 5">ISLP-3</strain>
    </source>
</reference>
<evidence type="ECO:0000313" key="4">
    <source>
        <dbReference type="EMBL" id="SDB85403.1"/>
    </source>
</evidence>
<keyword evidence="2" id="KW-0067">ATP-binding</keyword>
<keyword evidence="5" id="KW-1185">Reference proteome</keyword>
<dbReference type="STRING" id="1814289.SAMN05216410_0471"/>
<proteinExistence type="predicted"/>
<protein>
    <submittedName>
        <fullName evidence="4">Fic family protein</fullName>
    </submittedName>
</protein>
<evidence type="ECO:0000256" key="2">
    <source>
        <dbReference type="PIRSR" id="PIRSR640198-2"/>
    </source>
</evidence>
<dbReference type="AlphaFoldDB" id="A0A1G6GU12"/>
<dbReference type="InterPro" id="IPR036597">
    <property type="entry name" value="Fido-like_dom_sf"/>
</dbReference>
<dbReference type="PANTHER" id="PTHR13504:SF38">
    <property type="entry name" value="FIDO DOMAIN-CONTAINING PROTEIN"/>
    <property type="match status" value="1"/>
</dbReference>
<dbReference type="Proteomes" id="UP000199039">
    <property type="component" value="Unassembled WGS sequence"/>
</dbReference>
<dbReference type="EMBL" id="FMYH01000001">
    <property type="protein sequence ID" value="SDB85403.1"/>
    <property type="molecule type" value="Genomic_DNA"/>
</dbReference>
<name>A0A1G6GU12_9MICO</name>
<dbReference type="InterPro" id="IPR040198">
    <property type="entry name" value="Fido_containing"/>
</dbReference>
<feature type="domain" description="Fido" evidence="3">
    <location>
        <begin position="149"/>
        <end position="296"/>
    </location>
</feature>
<dbReference type="Pfam" id="PF02661">
    <property type="entry name" value="Fic"/>
    <property type="match status" value="1"/>
</dbReference>